<dbReference type="SMART" id="SM00388">
    <property type="entry name" value="HisKA"/>
    <property type="match status" value="1"/>
</dbReference>
<dbReference type="Pfam" id="PF01627">
    <property type="entry name" value="Hpt"/>
    <property type="match status" value="1"/>
</dbReference>
<feature type="domain" description="PAC" evidence="27">
    <location>
        <begin position="444"/>
        <end position="496"/>
    </location>
</feature>
<accession>A0A2U8GT90</accession>
<dbReference type="SMART" id="SM00387">
    <property type="entry name" value="HATPase_c"/>
    <property type="match status" value="1"/>
</dbReference>
<dbReference type="InterPro" id="IPR036097">
    <property type="entry name" value="HisK_dim/P_sf"/>
</dbReference>
<dbReference type="GO" id="GO:0005524">
    <property type="term" value="F:ATP binding"/>
    <property type="evidence" value="ECO:0007669"/>
    <property type="project" value="UniProtKB-KW"/>
</dbReference>
<comment type="catalytic activity">
    <reaction evidence="1">
        <text>ATP + protein L-histidine = ADP + protein N-phospho-L-histidine.</text>
        <dbReference type="EC" id="2.7.13.3"/>
    </reaction>
</comment>
<keyword evidence="30" id="KW-1185">Reference proteome</keyword>
<feature type="coiled-coil region" evidence="22">
    <location>
        <begin position="790"/>
        <end position="817"/>
    </location>
</feature>
<dbReference type="Pfam" id="PF00512">
    <property type="entry name" value="HisKA"/>
    <property type="match status" value="1"/>
</dbReference>
<dbReference type="RefSeq" id="WP_108950591.1">
    <property type="nucleotide sequence ID" value="NZ_CP022187.1"/>
</dbReference>
<evidence type="ECO:0000256" key="3">
    <source>
        <dbReference type="ARBA" id="ARBA00004651"/>
    </source>
</evidence>
<feature type="transmembrane region" description="Helical" evidence="23">
    <location>
        <begin position="327"/>
        <end position="349"/>
    </location>
</feature>
<dbReference type="InterPro" id="IPR005467">
    <property type="entry name" value="His_kinase_dom"/>
</dbReference>
<gene>
    <name evidence="29" type="ORF">CEW83_18040</name>
</gene>
<name>A0A2U8GT90_9RHOO</name>
<dbReference type="PANTHER" id="PTHR45339">
    <property type="entry name" value="HYBRID SIGNAL TRANSDUCTION HISTIDINE KINASE J"/>
    <property type="match status" value="1"/>
</dbReference>
<evidence type="ECO:0000256" key="15">
    <source>
        <dbReference type="ARBA" id="ARBA00023136"/>
    </source>
</evidence>
<dbReference type="GO" id="GO:0005886">
    <property type="term" value="C:plasma membrane"/>
    <property type="evidence" value="ECO:0007669"/>
    <property type="project" value="UniProtKB-SubCell"/>
</dbReference>
<evidence type="ECO:0000259" key="25">
    <source>
        <dbReference type="PROSITE" id="PS50110"/>
    </source>
</evidence>
<dbReference type="EMBL" id="CP022187">
    <property type="protein sequence ID" value="AWI76892.1"/>
    <property type="molecule type" value="Genomic_DNA"/>
</dbReference>
<evidence type="ECO:0000256" key="9">
    <source>
        <dbReference type="ARBA" id="ARBA00022692"/>
    </source>
</evidence>
<dbReference type="Pfam" id="PF02518">
    <property type="entry name" value="HATPase_c"/>
    <property type="match status" value="1"/>
</dbReference>
<dbReference type="InterPro" id="IPR013656">
    <property type="entry name" value="PAS_4"/>
</dbReference>
<dbReference type="SUPFAM" id="SSF103190">
    <property type="entry name" value="Sensory domain-like"/>
    <property type="match status" value="2"/>
</dbReference>
<evidence type="ECO:0000256" key="19">
    <source>
        <dbReference type="ARBA" id="ARBA00070152"/>
    </source>
</evidence>
<dbReference type="NCBIfam" id="TIGR00229">
    <property type="entry name" value="sensory_box"/>
    <property type="match status" value="1"/>
</dbReference>
<evidence type="ECO:0000313" key="30">
    <source>
        <dbReference type="Proteomes" id="UP000244930"/>
    </source>
</evidence>
<dbReference type="KEGG" id="acom:CEW83_18040"/>
<evidence type="ECO:0000256" key="16">
    <source>
        <dbReference type="ARBA" id="ARBA00058004"/>
    </source>
</evidence>
<keyword evidence="13 23" id="KW-1133">Transmembrane helix</keyword>
<evidence type="ECO:0000256" key="21">
    <source>
        <dbReference type="PROSITE-ProRule" id="PRU00169"/>
    </source>
</evidence>
<proteinExistence type="predicted"/>
<dbReference type="CDD" id="cd00088">
    <property type="entry name" value="HPT"/>
    <property type="match status" value="1"/>
</dbReference>
<feature type="modified residue" description="4-aspartylphosphate" evidence="21">
    <location>
        <position position="1115"/>
    </location>
</feature>
<dbReference type="InterPro" id="IPR036890">
    <property type="entry name" value="HATPase_C_sf"/>
</dbReference>
<dbReference type="InterPro" id="IPR011006">
    <property type="entry name" value="CheY-like_superfamily"/>
</dbReference>
<dbReference type="Pfam" id="PF08448">
    <property type="entry name" value="PAS_4"/>
    <property type="match status" value="1"/>
</dbReference>
<dbReference type="GO" id="GO:0032991">
    <property type="term" value="C:protein-containing complex"/>
    <property type="evidence" value="ECO:0007669"/>
    <property type="project" value="UniProtKB-ARBA"/>
</dbReference>
<keyword evidence="15 23" id="KW-0472">Membrane</keyword>
<comment type="function">
    <text evidence="16">Member of the two-component regulatory system BvgS/BvgA. Phosphorylates BvgA via a four-step phosphorelay in response to environmental signals.</text>
</comment>
<dbReference type="PROSITE" id="PS50110">
    <property type="entry name" value="RESPONSE_REGULATORY"/>
    <property type="match status" value="2"/>
</dbReference>
<dbReference type="EC" id="2.7.13.3" evidence="4"/>
<dbReference type="GO" id="GO:0000155">
    <property type="term" value="F:phosphorelay sensor kinase activity"/>
    <property type="evidence" value="ECO:0007669"/>
    <property type="project" value="InterPro"/>
</dbReference>
<dbReference type="InterPro" id="IPR004358">
    <property type="entry name" value="Sig_transdc_His_kin-like_C"/>
</dbReference>
<dbReference type="SMART" id="SM00086">
    <property type="entry name" value="PAC"/>
    <property type="match status" value="1"/>
</dbReference>
<keyword evidence="11" id="KW-0418">Kinase</keyword>
<dbReference type="InterPro" id="IPR001610">
    <property type="entry name" value="PAC"/>
</dbReference>
<keyword evidence="7 21" id="KW-0597">Phosphoprotein</keyword>
<keyword evidence="22" id="KW-0175">Coiled coil</keyword>
<dbReference type="InterPro" id="IPR013655">
    <property type="entry name" value="PAS_fold_3"/>
</dbReference>
<dbReference type="SUPFAM" id="SSF47226">
    <property type="entry name" value="Histidine-containing phosphotransfer domain, HPT domain"/>
    <property type="match status" value="1"/>
</dbReference>
<evidence type="ECO:0000256" key="8">
    <source>
        <dbReference type="ARBA" id="ARBA00022679"/>
    </source>
</evidence>
<dbReference type="Pfam" id="PF08447">
    <property type="entry name" value="PAS_3"/>
    <property type="match status" value="1"/>
</dbReference>
<evidence type="ECO:0000256" key="22">
    <source>
        <dbReference type="SAM" id="Coils"/>
    </source>
</evidence>
<evidence type="ECO:0000256" key="12">
    <source>
        <dbReference type="ARBA" id="ARBA00022840"/>
    </source>
</evidence>
<dbReference type="Proteomes" id="UP000244930">
    <property type="component" value="Chromosome"/>
</dbReference>
<evidence type="ECO:0000256" key="23">
    <source>
        <dbReference type="SAM" id="Phobius"/>
    </source>
</evidence>
<evidence type="ECO:0000256" key="7">
    <source>
        <dbReference type="ARBA" id="ARBA00022553"/>
    </source>
</evidence>
<dbReference type="PROSITE" id="PS50113">
    <property type="entry name" value="PAC"/>
    <property type="match status" value="1"/>
</dbReference>
<evidence type="ECO:0000256" key="20">
    <source>
        <dbReference type="PROSITE-ProRule" id="PRU00110"/>
    </source>
</evidence>
<evidence type="ECO:0000259" key="28">
    <source>
        <dbReference type="PROSITE" id="PS50894"/>
    </source>
</evidence>
<evidence type="ECO:0000256" key="17">
    <source>
        <dbReference type="ARBA" id="ARBA00064003"/>
    </source>
</evidence>
<keyword evidence="12" id="KW-0067">ATP-binding</keyword>
<dbReference type="FunFam" id="1.10.287.130:FF:000002">
    <property type="entry name" value="Two-component osmosensing histidine kinase"/>
    <property type="match status" value="1"/>
</dbReference>
<evidence type="ECO:0000256" key="14">
    <source>
        <dbReference type="ARBA" id="ARBA00023012"/>
    </source>
</evidence>
<feature type="domain" description="HPt" evidence="28">
    <location>
        <begin position="1374"/>
        <end position="1470"/>
    </location>
</feature>
<dbReference type="FunFam" id="3.30.565.10:FF:000010">
    <property type="entry name" value="Sensor histidine kinase RcsC"/>
    <property type="match status" value="1"/>
</dbReference>
<dbReference type="CDD" id="cd00130">
    <property type="entry name" value="PAS"/>
    <property type="match status" value="2"/>
</dbReference>
<evidence type="ECO:0000256" key="11">
    <source>
        <dbReference type="ARBA" id="ARBA00022777"/>
    </source>
</evidence>
<keyword evidence="14" id="KW-0902">Two-component regulatory system</keyword>
<dbReference type="SUPFAM" id="SSF55874">
    <property type="entry name" value="ATPase domain of HSP90 chaperone/DNA topoisomerase II/histidine kinase"/>
    <property type="match status" value="1"/>
</dbReference>
<dbReference type="InterPro" id="IPR036641">
    <property type="entry name" value="HPT_dom_sf"/>
</dbReference>
<dbReference type="CDD" id="cd00082">
    <property type="entry name" value="HisKA"/>
    <property type="match status" value="1"/>
</dbReference>
<reference evidence="29 30" key="1">
    <citation type="submission" date="2017-06" db="EMBL/GenBank/DDBJ databases">
        <title>Azoarcus.</title>
        <authorList>
            <person name="Woo J.-H."/>
            <person name="Kim H.-S."/>
        </authorList>
    </citation>
    <scope>NUCLEOTIDE SEQUENCE [LARGE SCALE GENOMIC DNA]</scope>
    <source>
        <strain evidence="29 30">TSPY31</strain>
    </source>
</reference>
<dbReference type="PROSITE" id="PS50112">
    <property type="entry name" value="PAS"/>
    <property type="match status" value="1"/>
</dbReference>
<dbReference type="InterPro" id="IPR003594">
    <property type="entry name" value="HATPase_dom"/>
</dbReference>
<dbReference type="InterPro" id="IPR000014">
    <property type="entry name" value="PAS"/>
</dbReference>
<evidence type="ECO:0000256" key="1">
    <source>
        <dbReference type="ARBA" id="ARBA00000085"/>
    </source>
</evidence>
<evidence type="ECO:0000256" key="13">
    <source>
        <dbReference type="ARBA" id="ARBA00022989"/>
    </source>
</evidence>
<feature type="modified residue" description="4-aspartylphosphate" evidence="21">
    <location>
        <position position="1265"/>
    </location>
</feature>
<dbReference type="CDD" id="cd17546">
    <property type="entry name" value="REC_hyHK_CKI1_RcsC-like"/>
    <property type="match status" value="2"/>
</dbReference>
<keyword evidence="8" id="KW-0808">Transferase</keyword>
<dbReference type="CDD" id="cd16922">
    <property type="entry name" value="HATPase_EvgS-ArcB-TorS-like"/>
    <property type="match status" value="1"/>
</dbReference>
<comment type="subunit">
    <text evidence="17">At low DSF concentrations, interacts with RpfF.</text>
</comment>
<keyword evidence="5" id="KW-1003">Cell membrane</keyword>
<dbReference type="InterPro" id="IPR000700">
    <property type="entry name" value="PAS-assoc_C"/>
</dbReference>
<dbReference type="InterPro" id="IPR008207">
    <property type="entry name" value="Sig_transdc_His_kin_Hpt_dom"/>
</dbReference>
<dbReference type="SUPFAM" id="SSF55785">
    <property type="entry name" value="PYP-like sensor domain (PAS domain)"/>
    <property type="match status" value="2"/>
</dbReference>
<dbReference type="Pfam" id="PF21623">
    <property type="entry name" value="HK_sensor_dom_bact"/>
    <property type="match status" value="1"/>
</dbReference>
<evidence type="ECO:0000256" key="18">
    <source>
        <dbReference type="ARBA" id="ARBA00068150"/>
    </source>
</evidence>
<sequence>MPPDTDSNAPAAADLKPLSIWPQFLALFLPLALIVVIAGTAIGLSRLDAEFTRIHETENLNIGIASKRLESSLEVPVLHLIGLTNEPGVAAILDTPESTDFSAIERSFVSLIHRNAGYDQVRWIGPDGEERVRVNAENGGARITPRDELQSKRERSYFQESMHLAGGDIYISALDLNVEHNEVEIPYKPTLRMAIRLERKSGLDQGIFVINIQAQPMLDALLESVGGGRDHLMLLNSEAHWLISPDRTDEWGFMFGRKRTLADRSPAAWQRISSALQGQFENADGLWTWETISANRKQLVPILSHEAWKLVSLVPAARLASLRFQTWGAVSASALVLLSLFAWMCLRLLKTQQQHRLAERDLEHARFEASSQRRWRTLAESMPQLVWRCDADGLCDYLSPQWLKYTGIDEQSQLGNRWLNQIHPDDRPAFAEAWEASMRTLRPLDIEYRIRRHDGAYRWFTTHATPIVDDDGQLNRWYGSNTDIEDIKQSEHRARMDRNRLQTLYDTTPVAWREEDWSAALAHLDTLAGNGVTDFLAHFEAHPSSISHLLAQTHILNFNQATMALLGVDGTASLRGPSTVLYASPEARRGFVTLLLALHRGETLSSHQTQITTLAGTPLDVLVSASQFDSKATPGRVFIATVDLRDRVRLRKELERYRDHLEDVVAERTRQLADANRFLHTLADSLPGLVAYWNRDLHCSFANTAFKTWFELDPDAVRGKSMREVMGGAFFDKHEAQIRAALKGEIQQFEHALPKGSQDEVRYAMTHYIPDLADGAVRGLVVLVTDITQMKLTQVELQQLNAALAERTRQAEDASHAKSDFVANMSHEVRTPMNAIIGLSQLLDDTGLTAHQRNYLNKIRSASHGLMNVLNDILDFSKLEASRVEIEHEPFRLDDVLERVSDLFAVPASEKGLEMVFDVAPDVPAVLEGDAMRLTQVLNNLVGNAIKFTASGLIRVRIECAMNSGSDLKVQFSVQDTGIGMTAEQCAQIFAPFTQADSSTTRRFGGTGLGLSICKRLVELMGGTIGVDSVQGEGSTFHFTAVLSRSTRPADTRHIHLRRERVLVVDDSDSVRSVLSDYLSEWGLEPDTAADGETALRKVLAAGADGHPFGLAMIDWKMPDMDGLALAQAIRQAGSDGSLPFTPIIIMVTAHDHPAMPQASVAEYTDAVLTKPVTASRLFDVLANVQMHGFSTPRPLADALQGNSPLEQAGPIHGARILVAEDNLTNQEVAEAVLSKMGVQVTVAHNGREAIEKARSGHFDAILMDIQMPEVDGLEATRQIRASDWGRTLPIIAMTAAAFDHDRKASEQAGMNAHISKPIDTLVLLKVLLQWIPARPPSIAEATEAAQTPAATAMLPMQIDGLDFRAALNRLTQDKALLMRLIRGFSRDFADWPQRLRTALADNDLQAAVRLAHTLKGAAGNVGATQLQTAAEELELGLAHGDAGAADRTTGMLTTLLATIDGALPVQHAPKQAAHSSPEKALSDLDQIDDLLKRSRLVPEPLLKTLASHLDHDAHHALLSELLRRIDSFDIAAALVTTGELRHRLSG</sequence>
<keyword evidence="10" id="KW-0547">Nucleotide-binding</keyword>
<dbReference type="Gene3D" id="3.30.565.10">
    <property type="entry name" value="Histidine kinase-like ATPase, C-terminal domain"/>
    <property type="match status" value="1"/>
</dbReference>
<feature type="domain" description="Response regulatory" evidence="25">
    <location>
        <begin position="1216"/>
        <end position="1332"/>
    </location>
</feature>
<comment type="subcellular location">
    <subcellularLocation>
        <location evidence="3">Cell membrane</location>
        <topology evidence="3">Multi-pass membrane protein</topology>
    </subcellularLocation>
    <subcellularLocation>
        <location evidence="2">Cytoplasm</location>
    </subcellularLocation>
</comment>
<dbReference type="FunFam" id="3.30.450.20:FF:000099">
    <property type="entry name" value="Sensory box sensor histidine kinase"/>
    <property type="match status" value="1"/>
</dbReference>
<evidence type="ECO:0000259" key="27">
    <source>
        <dbReference type="PROSITE" id="PS50113"/>
    </source>
</evidence>
<dbReference type="InterPro" id="IPR003661">
    <property type="entry name" value="HisK_dim/P_dom"/>
</dbReference>
<dbReference type="InterPro" id="IPR029151">
    <property type="entry name" value="Sensor-like_sf"/>
</dbReference>
<dbReference type="PRINTS" id="PR00344">
    <property type="entry name" value="BCTRLSENSOR"/>
</dbReference>
<dbReference type="PANTHER" id="PTHR45339:SF1">
    <property type="entry name" value="HYBRID SIGNAL TRANSDUCTION HISTIDINE KINASE J"/>
    <property type="match status" value="1"/>
</dbReference>
<dbReference type="SMART" id="SM00448">
    <property type="entry name" value="REC"/>
    <property type="match status" value="2"/>
</dbReference>
<feature type="domain" description="PAS" evidence="26">
    <location>
        <begin position="371"/>
        <end position="441"/>
    </location>
</feature>
<dbReference type="PROSITE" id="PS50109">
    <property type="entry name" value="HIS_KIN"/>
    <property type="match status" value="1"/>
</dbReference>
<evidence type="ECO:0000313" key="29">
    <source>
        <dbReference type="EMBL" id="AWI76892.1"/>
    </source>
</evidence>
<evidence type="ECO:0000259" key="26">
    <source>
        <dbReference type="PROSITE" id="PS50112"/>
    </source>
</evidence>
<organism evidence="29 30">
    <name type="scientific">Parazoarcus communis</name>
    <dbReference type="NCBI Taxonomy" id="41977"/>
    <lineage>
        <taxon>Bacteria</taxon>
        <taxon>Pseudomonadati</taxon>
        <taxon>Pseudomonadota</taxon>
        <taxon>Betaproteobacteria</taxon>
        <taxon>Rhodocyclales</taxon>
        <taxon>Zoogloeaceae</taxon>
        <taxon>Parazoarcus</taxon>
    </lineage>
</organism>
<protein>
    <recommendedName>
        <fullName evidence="18">Sensory/regulatory protein RpfC</fullName>
        <ecNumber evidence="4">2.7.13.3</ecNumber>
    </recommendedName>
    <alternativeName>
        <fullName evidence="19">Virulence sensor protein BvgS</fullName>
    </alternativeName>
</protein>
<evidence type="ECO:0000259" key="24">
    <source>
        <dbReference type="PROSITE" id="PS50109"/>
    </source>
</evidence>
<evidence type="ECO:0000256" key="6">
    <source>
        <dbReference type="ARBA" id="ARBA00022490"/>
    </source>
</evidence>
<dbReference type="Gene3D" id="1.20.120.160">
    <property type="entry name" value="HPT domain"/>
    <property type="match status" value="1"/>
</dbReference>
<keyword evidence="9 23" id="KW-0812">Transmembrane</keyword>
<evidence type="ECO:0000256" key="5">
    <source>
        <dbReference type="ARBA" id="ARBA00022475"/>
    </source>
</evidence>
<dbReference type="InterPro" id="IPR035965">
    <property type="entry name" value="PAS-like_dom_sf"/>
</dbReference>
<dbReference type="GO" id="GO:0005737">
    <property type="term" value="C:cytoplasm"/>
    <property type="evidence" value="ECO:0007669"/>
    <property type="project" value="UniProtKB-SubCell"/>
</dbReference>
<dbReference type="Gene3D" id="3.30.450.20">
    <property type="entry name" value="PAS domain"/>
    <property type="match status" value="5"/>
</dbReference>
<evidence type="ECO:0000256" key="10">
    <source>
        <dbReference type="ARBA" id="ARBA00022741"/>
    </source>
</evidence>
<dbReference type="Gene3D" id="3.40.50.2300">
    <property type="match status" value="2"/>
</dbReference>
<dbReference type="PROSITE" id="PS50894">
    <property type="entry name" value="HPT"/>
    <property type="match status" value="1"/>
</dbReference>
<evidence type="ECO:0000256" key="4">
    <source>
        <dbReference type="ARBA" id="ARBA00012438"/>
    </source>
</evidence>
<dbReference type="Gene3D" id="1.10.287.130">
    <property type="match status" value="1"/>
</dbReference>
<feature type="modified residue" description="Phosphohistidine" evidence="20">
    <location>
        <position position="1413"/>
    </location>
</feature>
<dbReference type="SUPFAM" id="SSF47384">
    <property type="entry name" value="Homodimeric domain of signal transducing histidine kinase"/>
    <property type="match status" value="1"/>
</dbReference>
<dbReference type="Pfam" id="PF00072">
    <property type="entry name" value="Response_reg"/>
    <property type="match status" value="2"/>
</dbReference>
<feature type="transmembrane region" description="Helical" evidence="23">
    <location>
        <begin position="20"/>
        <end position="44"/>
    </location>
</feature>
<feature type="domain" description="Response regulatory" evidence="25">
    <location>
        <begin position="1061"/>
        <end position="1186"/>
    </location>
</feature>
<evidence type="ECO:0000256" key="2">
    <source>
        <dbReference type="ARBA" id="ARBA00004496"/>
    </source>
</evidence>
<keyword evidence="6" id="KW-0963">Cytoplasm</keyword>
<dbReference type="SMART" id="SM00091">
    <property type="entry name" value="PAS"/>
    <property type="match status" value="3"/>
</dbReference>
<dbReference type="SUPFAM" id="SSF52172">
    <property type="entry name" value="CheY-like"/>
    <property type="match status" value="2"/>
</dbReference>
<dbReference type="InterPro" id="IPR001789">
    <property type="entry name" value="Sig_transdc_resp-reg_receiver"/>
</dbReference>
<dbReference type="InterPro" id="IPR048760">
    <property type="entry name" value="VP0354-like_sensor_dom"/>
</dbReference>
<feature type="domain" description="Histidine kinase" evidence="24">
    <location>
        <begin position="824"/>
        <end position="1045"/>
    </location>
</feature>